<organism evidence="2 4">
    <name type="scientific">Phenylobacterium glaciei</name>
    <dbReference type="NCBI Taxonomy" id="2803784"/>
    <lineage>
        <taxon>Bacteria</taxon>
        <taxon>Pseudomonadati</taxon>
        <taxon>Pseudomonadota</taxon>
        <taxon>Alphaproteobacteria</taxon>
        <taxon>Caulobacterales</taxon>
        <taxon>Caulobacteraceae</taxon>
        <taxon>Phenylobacterium</taxon>
    </lineage>
</organism>
<dbReference type="AlphaFoldDB" id="A0A941D5N6"/>
<evidence type="ECO:0000313" key="2">
    <source>
        <dbReference type="EMBL" id="MBR7621401.1"/>
    </source>
</evidence>
<proteinExistence type="predicted"/>
<keyword evidence="4" id="KW-1185">Reference proteome</keyword>
<evidence type="ECO:0000313" key="3">
    <source>
        <dbReference type="EMBL" id="QQZ50021.1"/>
    </source>
</evidence>
<dbReference type="Proteomes" id="UP000622580">
    <property type="component" value="Unassembled WGS sequence"/>
</dbReference>
<reference evidence="3" key="1">
    <citation type="submission" date="2021-01" db="EMBL/GenBank/DDBJ databases">
        <title>Genome sequence of Phenylobacterium sp. 20VBR1 isolated from a valley glaceir, Ny-Alesund, Svalbard.</title>
        <authorList>
            <person name="Thomas F.A."/>
            <person name="Krishnan K.P."/>
            <person name="Sinha R.K."/>
        </authorList>
    </citation>
    <scope>NUCLEOTIDE SEQUENCE</scope>
    <source>
        <strain evidence="3">20VBR1</strain>
    </source>
</reference>
<evidence type="ECO:0000313" key="4">
    <source>
        <dbReference type="Proteomes" id="UP000622580"/>
    </source>
</evidence>
<name>A0A941D5N6_9CAUL</name>
<protein>
    <recommendedName>
        <fullName evidence="5">Porin</fullName>
    </recommendedName>
</protein>
<evidence type="ECO:0000256" key="1">
    <source>
        <dbReference type="SAM" id="SignalP"/>
    </source>
</evidence>
<keyword evidence="1" id="KW-0732">Signal</keyword>
<sequence>MRQAVAGVGVVLLAFGAGTAHAQSNIFGPETLHGIADLRLSAANGETSWLDGGTGKTSASGDDDGLSLAGAALEWKPRFNFAFSGVVTAELQPRLDPQVDIGEAYLKFRGPPASWGRVSGRAGLFYPPVSMEHDGIAWTNPDMLTASAINSWIGEEVKVGGAEATLDHRFGDHEVSATVGVFGWNDTAGTLLTFRGWALHEVKTGAGTEFELPPLSAYMAPKQAPDTYPVLELDNRAGFYGRLEWRPPAPVVLNATYYDNAGDRIAVQDKQWAWETRFLNVGAKIQVDERTRILAQALSGETLMGYRAAGGHWVDMGFHAAYLMASRSYGDNQLSARADWFETNDRTYKVADNNDETGWALAAAWRQHLNDHASLVFEALHVQSDRPARVLAGVAPKQDQTVLQSALRLSF</sequence>
<feature type="chain" id="PRO_5044462952" description="Porin" evidence="1">
    <location>
        <begin position="23"/>
        <end position="411"/>
    </location>
</feature>
<evidence type="ECO:0008006" key="5">
    <source>
        <dbReference type="Google" id="ProtNLM"/>
    </source>
</evidence>
<dbReference type="EMBL" id="JAGSGD010000001">
    <property type="protein sequence ID" value="MBR7621401.1"/>
    <property type="molecule type" value="Genomic_DNA"/>
</dbReference>
<dbReference type="EMBL" id="CP068570">
    <property type="protein sequence ID" value="QQZ50021.1"/>
    <property type="molecule type" value="Genomic_DNA"/>
</dbReference>
<accession>A0A941D5N6</accession>
<reference evidence="2" key="2">
    <citation type="submission" date="2021-04" db="EMBL/GenBank/DDBJ databases">
        <title>Draft genome assembly of strain Phenylobacterium sp. 20VBR1 using MiniION and Illumina platforms.</title>
        <authorList>
            <person name="Thomas F.A."/>
            <person name="Krishnan K.P."/>
            <person name="Sinha R.K."/>
        </authorList>
    </citation>
    <scope>NUCLEOTIDE SEQUENCE</scope>
    <source>
        <strain evidence="2">20VBR1</strain>
    </source>
</reference>
<dbReference type="SUPFAM" id="SSF56935">
    <property type="entry name" value="Porins"/>
    <property type="match status" value="1"/>
</dbReference>
<gene>
    <name evidence="2" type="ORF">JKL49_18555</name>
    <name evidence="3" type="ORF">JKL49_25865</name>
</gene>
<feature type="signal peptide" evidence="1">
    <location>
        <begin position="1"/>
        <end position="22"/>
    </location>
</feature>
<dbReference type="RefSeq" id="WP_215342543.1">
    <property type="nucleotide sequence ID" value="NZ_JAGSGD010000001.1"/>
</dbReference>